<name>A0A0D7K7T1_9BURK</name>
<evidence type="ECO:0000313" key="2">
    <source>
        <dbReference type="Proteomes" id="UP000032566"/>
    </source>
</evidence>
<dbReference type="AlphaFoldDB" id="A0A0D7K7T1"/>
<keyword evidence="2" id="KW-1185">Reference proteome</keyword>
<dbReference type="PATRIC" id="fig|80878.5.peg.3481"/>
<dbReference type="RefSeq" id="WP_044401788.1">
    <property type="nucleotide sequence ID" value="NZ_DAMBBS010000003.1"/>
</dbReference>
<protein>
    <submittedName>
        <fullName evidence="1">Uncharacterized protein</fullName>
    </submittedName>
</protein>
<dbReference type="OrthoDB" id="8686404at2"/>
<gene>
    <name evidence="1" type="ORF">RP29_17735</name>
</gene>
<proteinExistence type="predicted"/>
<reference evidence="1 2" key="1">
    <citation type="submission" date="2014-12" db="EMBL/GenBank/DDBJ databases">
        <title>Isolation of bacteria from lake water.</title>
        <authorList>
            <person name="Sheng K.-Y."/>
            <person name="Chin P.-S."/>
            <person name="Chan K.-G."/>
            <person name="Tan G.S."/>
        </authorList>
    </citation>
    <scope>NUCLEOTIDE SEQUENCE [LARGE SCALE GENOMIC DNA]</scope>
    <source>
        <strain evidence="1 2">KY4</strain>
    </source>
</reference>
<sequence>MEVIDTLYTVTLQDCPDEVPERARAQAEARYAKALEQALGGPEEVAAALDTMSGLEGAADEDISQADLELAARWAKACTAARQAGFRDLGEAECMYFEVRLS</sequence>
<comment type="caution">
    <text evidence="1">The sequence shown here is derived from an EMBL/GenBank/DDBJ whole genome shotgun (WGS) entry which is preliminary data.</text>
</comment>
<organism evidence="1 2">
    <name type="scientific">Acidovorax temperans</name>
    <dbReference type="NCBI Taxonomy" id="80878"/>
    <lineage>
        <taxon>Bacteria</taxon>
        <taxon>Pseudomonadati</taxon>
        <taxon>Pseudomonadota</taxon>
        <taxon>Betaproteobacteria</taxon>
        <taxon>Burkholderiales</taxon>
        <taxon>Comamonadaceae</taxon>
        <taxon>Acidovorax</taxon>
    </lineage>
</organism>
<dbReference type="Proteomes" id="UP000032566">
    <property type="component" value="Unassembled WGS sequence"/>
</dbReference>
<dbReference type="EMBL" id="JXYQ01000069">
    <property type="protein sequence ID" value="KJA09198.1"/>
    <property type="molecule type" value="Genomic_DNA"/>
</dbReference>
<accession>A0A0D7K7T1</accession>
<evidence type="ECO:0000313" key="1">
    <source>
        <dbReference type="EMBL" id="KJA09198.1"/>
    </source>
</evidence>